<dbReference type="PROSITE" id="PS50005">
    <property type="entry name" value="TPR"/>
    <property type="match status" value="1"/>
</dbReference>
<comment type="caution">
    <text evidence="3">The sequence shown here is derived from an EMBL/GenBank/DDBJ whole genome shotgun (WGS) entry which is preliminary data.</text>
</comment>
<feature type="compositionally biased region" description="Basic and acidic residues" evidence="2">
    <location>
        <begin position="280"/>
        <end position="296"/>
    </location>
</feature>
<dbReference type="PATRIC" id="fig|742737.3.peg.5045"/>
<dbReference type="AlphaFoldDB" id="G5INH4"/>
<evidence type="ECO:0000313" key="3">
    <source>
        <dbReference type="EMBL" id="EHI56848.1"/>
    </source>
</evidence>
<proteinExistence type="predicted"/>
<feature type="repeat" description="TPR" evidence="1">
    <location>
        <begin position="74"/>
        <end position="107"/>
    </location>
</feature>
<organism evidence="3 4">
    <name type="scientific">Hungatella hathewayi WAL-18680</name>
    <dbReference type="NCBI Taxonomy" id="742737"/>
    <lineage>
        <taxon>Bacteria</taxon>
        <taxon>Bacillati</taxon>
        <taxon>Bacillota</taxon>
        <taxon>Clostridia</taxon>
        <taxon>Lachnospirales</taxon>
        <taxon>Lachnospiraceae</taxon>
        <taxon>Hungatella</taxon>
    </lineage>
</organism>
<evidence type="ECO:0000256" key="1">
    <source>
        <dbReference type="PROSITE-ProRule" id="PRU00339"/>
    </source>
</evidence>
<accession>G5INH4</accession>
<sequence length="949" mass="105898">MDKYEFNIKVEQIKKLVNKGDYETAMKIADTIDWRRVRSANLLALVAEIYENNEEYQEAKEVLLLAFERAPIGKRLLYKLADLALKENNLREAEDYYREFCDLAPEDPRQHLLRYQILKAKKAPDEQLIHSLERYTNTELDERWLYELAELYCRAGKEEECIQTCDKIMLMFGLGKFVDKAMQLKVQYAPLSTYQMDLIENRDKYEEKLRAVEQEFGDETREIMGGGYENQGREQERPMEMAPEAQRQEERYGSQEESGAPYPDADATARRYSKPGPVDEMYREPEMTADPYRGEETPAMSYSKPQPVAGMGGMSERQRMADTQPVYVGNEPARGPEDMDINLGGQPNPYQTMEEEMEARIHQAEAEERLAREMSKIAIEEYNGPQSPMEQTKVIGNIREILSSYTANGALPGKEMIEQFVSGGRAAGNGGKSNLVKPTRKPAGREEVMRRAAEVNYLMIETRTPEKGLELAVEVLKRLHKEKGTKCPVVKISGSKLSRKGVMESSDKLMDKDLIIEEAGDLTVVALIELADLIESSEIRVVMIDNPRQIESMTRVNPSLGSLFTVISLGEDGELDIRRPEPLEEPEEENVQVIEEPVEKAPIEIVPEPVAAVVVEEPVVETPVEEEPAVEEPVAVPEAEMPEAVEPEAEEESAKPEAVPEEAAAAVTEETESVPEETTVSVEEAEPAPATEENTAAAMAEFMKLMESVMDDEPSAKKPEAEAVQGDNTAAVMAEFMRLMESVMEDPAAAGLEKPIAETETPFAGGEASAPEIPVTPVMQTIQPENPMAAAMAAATAVPTAGTPVVPLMTENHMGAATVPIGMTGIPVAPVMMQPVQSIPQPMQQPSRDISSLKSDEEMELHDFVEYTCKYASDIDCSITGKSMLALYERIEVMEENGVPLTKINAENLIEEAADKAEKFSFKKLFTGLFHPRYDKEGLLILREEHFMN</sequence>
<keyword evidence="4" id="KW-1185">Reference proteome</keyword>
<dbReference type="Proteomes" id="UP000005384">
    <property type="component" value="Unassembled WGS sequence"/>
</dbReference>
<evidence type="ECO:0000256" key="2">
    <source>
        <dbReference type="SAM" id="MobiDB-lite"/>
    </source>
</evidence>
<dbReference type="InterPro" id="IPR011990">
    <property type="entry name" value="TPR-like_helical_dom_sf"/>
</dbReference>
<gene>
    <name evidence="3" type="ORF">HMPREF9473_05052</name>
</gene>
<feature type="region of interest" description="Disordered" evidence="2">
    <location>
        <begin position="642"/>
        <end position="692"/>
    </location>
</feature>
<reference evidence="3 4" key="1">
    <citation type="submission" date="2011-08" db="EMBL/GenBank/DDBJ databases">
        <title>The Genome Sequence of Clostridium hathewayi WAL-18680.</title>
        <authorList>
            <consortium name="The Broad Institute Genome Sequencing Platform"/>
            <person name="Earl A."/>
            <person name="Ward D."/>
            <person name="Feldgarden M."/>
            <person name="Gevers D."/>
            <person name="Finegold S.M."/>
            <person name="Summanen P.H."/>
            <person name="Molitoris D.R."/>
            <person name="Song M."/>
            <person name="Daigneault M."/>
            <person name="Allen-Vercoe E."/>
            <person name="Young S.K."/>
            <person name="Zeng Q."/>
            <person name="Gargeya S."/>
            <person name="Fitzgerald M."/>
            <person name="Haas B."/>
            <person name="Abouelleil A."/>
            <person name="Alvarado L."/>
            <person name="Arachchi H.M."/>
            <person name="Berlin A."/>
            <person name="Brown A."/>
            <person name="Chapman S.B."/>
            <person name="Chen Z."/>
            <person name="Dunbar C."/>
            <person name="Freedman E."/>
            <person name="Gearin G."/>
            <person name="Gellesch M."/>
            <person name="Goldberg J."/>
            <person name="Griggs A."/>
            <person name="Gujja S."/>
            <person name="Heiman D."/>
            <person name="Howarth C."/>
            <person name="Larson L."/>
            <person name="Lui A."/>
            <person name="MacDonald P.J.P."/>
            <person name="Montmayeur A."/>
            <person name="Murphy C."/>
            <person name="Neiman D."/>
            <person name="Pearson M."/>
            <person name="Priest M."/>
            <person name="Roberts A."/>
            <person name="Saif S."/>
            <person name="Shea T."/>
            <person name="Shenoy N."/>
            <person name="Sisk P."/>
            <person name="Stolte C."/>
            <person name="Sykes S."/>
            <person name="Wortman J."/>
            <person name="Nusbaum C."/>
            <person name="Birren B."/>
        </authorList>
    </citation>
    <scope>NUCLEOTIDE SEQUENCE [LARGE SCALE GENOMIC DNA]</scope>
    <source>
        <strain evidence="3 4">WAL-18680</strain>
    </source>
</reference>
<feature type="region of interest" description="Disordered" evidence="2">
    <location>
        <begin position="218"/>
        <end position="313"/>
    </location>
</feature>
<dbReference type="HOGENOM" id="CLU_016603_0_0_9"/>
<keyword evidence="1" id="KW-0802">TPR repeat</keyword>
<feature type="compositionally biased region" description="Low complexity" evidence="2">
    <location>
        <begin position="676"/>
        <end position="692"/>
    </location>
</feature>
<feature type="compositionally biased region" description="Acidic residues" evidence="2">
    <location>
        <begin position="642"/>
        <end position="651"/>
    </location>
</feature>
<name>G5INH4_9FIRM</name>
<dbReference type="InterPro" id="IPR019734">
    <property type="entry name" value="TPR_rpt"/>
</dbReference>
<protein>
    <submittedName>
        <fullName evidence="3">Uncharacterized protein</fullName>
    </submittedName>
</protein>
<dbReference type="SUPFAM" id="SSF48452">
    <property type="entry name" value="TPR-like"/>
    <property type="match status" value="1"/>
</dbReference>
<dbReference type="Gene3D" id="1.25.40.10">
    <property type="entry name" value="Tetratricopeptide repeat domain"/>
    <property type="match status" value="1"/>
</dbReference>
<evidence type="ECO:0000313" key="4">
    <source>
        <dbReference type="Proteomes" id="UP000005384"/>
    </source>
</evidence>
<dbReference type="RefSeq" id="WP_006783040.1">
    <property type="nucleotide sequence ID" value="NZ_CP040506.1"/>
</dbReference>
<dbReference type="EMBL" id="ADLN01000128">
    <property type="protein sequence ID" value="EHI56848.1"/>
    <property type="molecule type" value="Genomic_DNA"/>
</dbReference>